<accession>A0A0K2VG33</accession>
<name>A0A0K2VG33_LEPSM</name>
<protein>
    <submittedName>
        <fullName evidence="1">Uncharacterized protein</fullName>
    </submittedName>
</protein>
<proteinExistence type="predicted"/>
<evidence type="ECO:0000313" key="1">
    <source>
        <dbReference type="EMBL" id="CDW48881.1"/>
    </source>
</evidence>
<dbReference type="EMBL" id="HACA01031520">
    <property type="protein sequence ID" value="CDW48881.1"/>
    <property type="molecule type" value="Transcribed_RNA"/>
</dbReference>
<dbReference type="AlphaFoldDB" id="A0A0K2VG33"/>
<sequence>MESLKAAVDKEWDEMSEYFMRKTCLVFCPRIEAMLVAKGAILKNDIANGIPINQ</sequence>
<reference evidence="1" key="1">
    <citation type="submission" date="2014-05" db="EMBL/GenBank/DDBJ databases">
        <authorList>
            <person name="Chronopoulou M."/>
        </authorList>
    </citation>
    <scope>NUCLEOTIDE SEQUENCE</scope>
    <source>
        <tissue evidence="1">Whole organism</tissue>
    </source>
</reference>
<organism evidence="1">
    <name type="scientific">Lepeophtheirus salmonis</name>
    <name type="common">Salmon louse</name>
    <name type="synonym">Caligus salmonis</name>
    <dbReference type="NCBI Taxonomy" id="72036"/>
    <lineage>
        <taxon>Eukaryota</taxon>
        <taxon>Metazoa</taxon>
        <taxon>Ecdysozoa</taxon>
        <taxon>Arthropoda</taxon>
        <taxon>Crustacea</taxon>
        <taxon>Multicrustacea</taxon>
        <taxon>Hexanauplia</taxon>
        <taxon>Copepoda</taxon>
        <taxon>Siphonostomatoida</taxon>
        <taxon>Caligidae</taxon>
        <taxon>Lepeophtheirus</taxon>
    </lineage>
</organism>